<organism evidence="2 3">
    <name type="scientific">Devosia aurantiaca</name>
    <dbReference type="NCBI Taxonomy" id="2714858"/>
    <lineage>
        <taxon>Bacteria</taxon>
        <taxon>Pseudomonadati</taxon>
        <taxon>Pseudomonadota</taxon>
        <taxon>Alphaproteobacteria</taxon>
        <taxon>Hyphomicrobiales</taxon>
        <taxon>Devosiaceae</taxon>
        <taxon>Devosia</taxon>
    </lineage>
</organism>
<dbReference type="Gene3D" id="3.40.630.30">
    <property type="match status" value="1"/>
</dbReference>
<dbReference type="RefSeq" id="WP_164533704.1">
    <property type="nucleotide sequence ID" value="NZ_JAALFG010000001.1"/>
</dbReference>
<dbReference type="EMBL" id="JAALFG010000001">
    <property type="protein sequence ID" value="NGP16555.1"/>
    <property type="molecule type" value="Genomic_DNA"/>
</dbReference>
<evidence type="ECO:0000259" key="1">
    <source>
        <dbReference type="PROSITE" id="PS51186"/>
    </source>
</evidence>
<name>A0A6M1SMN5_9HYPH</name>
<feature type="domain" description="N-acetyltransferase" evidence="1">
    <location>
        <begin position="1"/>
        <end position="123"/>
    </location>
</feature>
<protein>
    <submittedName>
        <fullName evidence="2">GNAT family N-acetyltransferase</fullName>
    </submittedName>
</protein>
<evidence type="ECO:0000313" key="3">
    <source>
        <dbReference type="Proteomes" id="UP000474802"/>
    </source>
</evidence>
<dbReference type="PROSITE" id="PS51186">
    <property type="entry name" value="GNAT"/>
    <property type="match status" value="1"/>
</dbReference>
<evidence type="ECO:0000313" key="2">
    <source>
        <dbReference type="EMBL" id="NGP16555.1"/>
    </source>
</evidence>
<gene>
    <name evidence="2" type="ORF">G5575_01600</name>
</gene>
<comment type="caution">
    <text evidence="2">The sequence shown here is derived from an EMBL/GenBank/DDBJ whole genome shotgun (WGS) entry which is preliminary data.</text>
</comment>
<dbReference type="InterPro" id="IPR016181">
    <property type="entry name" value="Acyl_CoA_acyltransferase"/>
</dbReference>
<reference evidence="2 3" key="2">
    <citation type="submission" date="2020-03" db="EMBL/GenBank/DDBJ databases">
        <title>Devosia chinhatensis sp. nov., isolated from a hexachlorocyclohexane (HCH) dump site in India.</title>
        <authorList>
            <person name="Kumar M."/>
            <person name="Lal R."/>
        </authorList>
    </citation>
    <scope>NUCLEOTIDE SEQUENCE [LARGE SCALE GENOMIC DNA]</scope>
    <source>
        <strain evidence="2 3">H239</strain>
    </source>
</reference>
<proteinExistence type="predicted"/>
<keyword evidence="2" id="KW-0808">Transferase</keyword>
<reference evidence="2 3" key="1">
    <citation type="submission" date="2020-02" db="EMBL/GenBank/DDBJ databases">
        <authorList>
            <person name="Khan S.A."/>
            <person name="Jeon C.O."/>
            <person name="Chun B.H."/>
        </authorList>
    </citation>
    <scope>NUCLEOTIDE SEQUENCE [LARGE SCALE GENOMIC DNA]</scope>
    <source>
        <strain evidence="2 3">H239</strain>
    </source>
</reference>
<dbReference type="SUPFAM" id="SSF55729">
    <property type="entry name" value="Acyl-CoA N-acyltransferases (Nat)"/>
    <property type="match status" value="1"/>
</dbReference>
<dbReference type="AlphaFoldDB" id="A0A6M1SMN5"/>
<dbReference type="InterPro" id="IPR000182">
    <property type="entry name" value="GNAT_dom"/>
</dbReference>
<dbReference type="GO" id="GO:0016747">
    <property type="term" value="F:acyltransferase activity, transferring groups other than amino-acyl groups"/>
    <property type="evidence" value="ECO:0007669"/>
    <property type="project" value="InterPro"/>
</dbReference>
<dbReference type="PANTHER" id="PTHR43792">
    <property type="entry name" value="GNAT FAMILY, PUTATIVE (AFU_ORTHOLOGUE AFUA_3G00765)-RELATED-RELATED"/>
    <property type="match status" value="1"/>
</dbReference>
<keyword evidence="3" id="KW-1185">Reference proteome</keyword>
<accession>A0A6M1SMN5</accession>
<dbReference type="InterPro" id="IPR051531">
    <property type="entry name" value="N-acetyltransferase"/>
</dbReference>
<sequence length="123" mass="13732">MPDHGRAFLTKRERTGQHPYVIADRQTDRLLGVIGLYFVPDQPVELGYWLGERFWGQGFAPEAVNALVDAAIAMGISPIRARVLKSNPGSLRVLEKAGFALLEETASVVERHRGKPLLVLERR</sequence>
<dbReference type="PANTHER" id="PTHR43792:SF1">
    <property type="entry name" value="N-ACETYLTRANSFERASE DOMAIN-CONTAINING PROTEIN"/>
    <property type="match status" value="1"/>
</dbReference>
<dbReference type="Proteomes" id="UP000474802">
    <property type="component" value="Unassembled WGS sequence"/>
</dbReference>
<dbReference type="Pfam" id="PF13302">
    <property type="entry name" value="Acetyltransf_3"/>
    <property type="match status" value="1"/>
</dbReference>